<evidence type="ECO:0000256" key="3">
    <source>
        <dbReference type="PIRSR" id="PIRSR602401-1"/>
    </source>
</evidence>
<dbReference type="InterPro" id="IPR002401">
    <property type="entry name" value="Cyt_P450_E_grp-I"/>
</dbReference>
<evidence type="ECO:0000256" key="5">
    <source>
        <dbReference type="SAM" id="MobiDB-lite"/>
    </source>
</evidence>
<sequence>MHRTEAPAAGGRRRSRALAPGGLPVLGHALLLKRDPLGFLRSLPALGDVVDIRLGPQRAHVVCHPELVRRMLLSPRVFDKGGPLFDKVRPLVGDGLFTSGWQEHRRQRLLVQPAFHPSRMPRYAEVMSEEIERFAGSLREGRPVDLGDALTALTARVTIRAVFATRITAAHVTEVQRCLPVLLDGIYRRMTAPLGVAEKLPTPGNRRFAQARRRLSQVIEQTVGNAARDASGTGGDGAGLLSLLLDAHRGGTGEPGPEPGPAGQGYRPTLGELHDQAMTLLIAGTETTAGVLSWAFHELSVQPGAAGRLRAELDEVLGGAAGRPPGLPDLPRLSYTRRFLTEVLRRYPPAWLLTRTTTEAAELGGAALPAGAVMLFSPYQLGRNPALFAEPDRFDPDRWLPERAGEVPRGAMIPFGSGNRKCPGDELGMTEATLTLAAVASRWRLEPAPGTVIRPLPKAALVTGPLPMIPYRR</sequence>
<dbReference type="CDD" id="cd11049">
    <property type="entry name" value="CYP170A1-like"/>
    <property type="match status" value="1"/>
</dbReference>
<dbReference type="STRING" id="910347.SAMN05421773_103213"/>
<keyword evidence="4" id="KW-0560">Oxidoreductase</keyword>
<gene>
    <name evidence="6" type="ORF">SAMN05421773_103213</name>
</gene>
<dbReference type="InterPro" id="IPR017972">
    <property type="entry name" value="Cyt_P450_CS"/>
</dbReference>
<dbReference type="AlphaFoldDB" id="A0A1I1J2H6"/>
<protein>
    <submittedName>
        <fullName evidence="6">Pentalenene oxygenase</fullName>
    </submittedName>
</protein>
<dbReference type="PRINTS" id="PR00385">
    <property type="entry name" value="P450"/>
</dbReference>
<dbReference type="Proteomes" id="UP000199207">
    <property type="component" value="Unassembled WGS sequence"/>
</dbReference>
<dbReference type="InterPro" id="IPR036396">
    <property type="entry name" value="Cyt_P450_sf"/>
</dbReference>
<evidence type="ECO:0000256" key="4">
    <source>
        <dbReference type="RuleBase" id="RU000461"/>
    </source>
</evidence>
<keyword evidence="7" id="KW-1185">Reference proteome</keyword>
<evidence type="ECO:0000313" key="6">
    <source>
        <dbReference type="EMBL" id="SFC40818.1"/>
    </source>
</evidence>
<dbReference type="Pfam" id="PF00067">
    <property type="entry name" value="p450"/>
    <property type="match status" value="1"/>
</dbReference>
<dbReference type="PROSITE" id="PS00086">
    <property type="entry name" value="CYTOCHROME_P450"/>
    <property type="match status" value="1"/>
</dbReference>
<dbReference type="EMBL" id="FOLM01000003">
    <property type="protein sequence ID" value="SFC40818.1"/>
    <property type="molecule type" value="Genomic_DNA"/>
</dbReference>
<evidence type="ECO:0000256" key="1">
    <source>
        <dbReference type="ARBA" id="ARBA00001971"/>
    </source>
</evidence>
<keyword evidence="3 4" id="KW-0479">Metal-binding</keyword>
<dbReference type="GO" id="GO:0020037">
    <property type="term" value="F:heme binding"/>
    <property type="evidence" value="ECO:0007669"/>
    <property type="project" value="InterPro"/>
</dbReference>
<evidence type="ECO:0000313" key="7">
    <source>
        <dbReference type="Proteomes" id="UP000199207"/>
    </source>
</evidence>
<dbReference type="InterPro" id="IPR050121">
    <property type="entry name" value="Cytochrome_P450_monoxygenase"/>
</dbReference>
<dbReference type="Gene3D" id="1.10.630.10">
    <property type="entry name" value="Cytochrome P450"/>
    <property type="match status" value="1"/>
</dbReference>
<feature type="region of interest" description="Disordered" evidence="5">
    <location>
        <begin position="248"/>
        <end position="268"/>
    </location>
</feature>
<keyword evidence="3 4" id="KW-0349">Heme</keyword>
<name>A0A1I1J2H6_9ACTN</name>
<comment type="cofactor">
    <cofactor evidence="1 3">
        <name>heme</name>
        <dbReference type="ChEBI" id="CHEBI:30413"/>
    </cofactor>
</comment>
<dbReference type="PANTHER" id="PTHR24305">
    <property type="entry name" value="CYTOCHROME P450"/>
    <property type="match status" value="1"/>
</dbReference>
<dbReference type="GO" id="GO:0016705">
    <property type="term" value="F:oxidoreductase activity, acting on paired donors, with incorporation or reduction of molecular oxygen"/>
    <property type="evidence" value="ECO:0007669"/>
    <property type="project" value="InterPro"/>
</dbReference>
<dbReference type="PRINTS" id="PR00463">
    <property type="entry name" value="EP450I"/>
</dbReference>
<keyword evidence="3 4" id="KW-0408">Iron</keyword>
<reference evidence="6 7" key="1">
    <citation type="submission" date="2016-10" db="EMBL/GenBank/DDBJ databases">
        <authorList>
            <person name="de Groot N.N."/>
        </authorList>
    </citation>
    <scope>NUCLEOTIDE SEQUENCE [LARGE SCALE GENOMIC DNA]</scope>
    <source>
        <strain evidence="6 7">CGMCC 4.5739</strain>
    </source>
</reference>
<accession>A0A1I1J2H6</accession>
<dbReference type="PANTHER" id="PTHR24305:SF166">
    <property type="entry name" value="CYTOCHROME P450 12A4, MITOCHONDRIAL-RELATED"/>
    <property type="match status" value="1"/>
</dbReference>
<dbReference type="SUPFAM" id="SSF48264">
    <property type="entry name" value="Cytochrome P450"/>
    <property type="match status" value="1"/>
</dbReference>
<dbReference type="InterPro" id="IPR001128">
    <property type="entry name" value="Cyt_P450"/>
</dbReference>
<feature type="binding site" description="axial binding residue" evidence="3">
    <location>
        <position position="422"/>
    </location>
    <ligand>
        <name>heme</name>
        <dbReference type="ChEBI" id="CHEBI:30413"/>
    </ligand>
    <ligandPart>
        <name>Fe</name>
        <dbReference type="ChEBI" id="CHEBI:18248"/>
    </ligandPart>
</feature>
<organism evidence="6 7">
    <name type="scientific">Streptomyces aidingensis</name>
    <dbReference type="NCBI Taxonomy" id="910347"/>
    <lineage>
        <taxon>Bacteria</taxon>
        <taxon>Bacillati</taxon>
        <taxon>Actinomycetota</taxon>
        <taxon>Actinomycetes</taxon>
        <taxon>Kitasatosporales</taxon>
        <taxon>Streptomycetaceae</taxon>
        <taxon>Streptomyces</taxon>
    </lineage>
</organism>
<dbReference type="RefSeq" id="WP_245833913.1">
    <property type="nucleotide sequence ID" value="NZ_FOLM01000003.1"/>
</dbReference>
<proteinExistence type="inferred from homology"/>
<dbReference type="GO" id="GO:0005506">
    <property type="term" value="F:iron ion binding"/>
    <property type="evidence" value="ECO:0007669"/>
    <property type="project" value="InterPro"/>
</dbReference>
<dbReference type="GO" id="GO:0004497">
    <property type="term" value="F:monooxygenase activity"/>
    <property type="evidence" value="ECO:0007669"/>
    <property type="project" value="UniProtKB-KW"/>
</dbReference>
<evidence type="ECO:0000256" key="2">
    <source>
        <dbReference type="ARBA" id="ARBA00010617"/>
    </source>
</evidence>
<comment type="similarity">
    <text evidence="2 4">Belongs to the cytochrome P450 family.</text>
</comment>
<keyword evidence="4" id="KW-0503">Monooxygenase</keyword>